<evidence type="ECO:0000256" key="8">
    <source>
        <dbReference type="ARBA" id="ARBA00022741"/>
    </source>
</evidence>
<dbReference type="InterPro" id="IPR000700">
    <property type="entry name" value="PAS-assoc_C"/>
</dbReference>
<dbReference type="InterPro" id="IPR000014">
    <property type="entry name" value="PAS"/>
</dbReference>
<dbReference type="CDD" id="cd00082">
    <property type="entry name" value="HisKA"/>
    <property type="match status" value="1"/>
</dbReference>
<evidence type="ECO:0000313" key="19">
    <source>
        <dbReference type="Proteomes" id="UP001182908"/>
    </source>
</evidence>
<dbReference type="PRINTS" id="PR00344">
    <property type="entry name" value="BCTRLSENSOR"/>
</dbReference>
<dbReference type="GO" id="GO:0005886">
    <property type="term" value="C:plasma membrane"/>
    <property type="evidence" value="ECO:0007669"/>
    <property type="project" value="UniProtKB-SubCell"/>
</dbReference>
<keyword evidence="8" id="KW-0547">Nucleotide-binding</keyword>
<dbReference type="PANTHER" id="PTHR43711">
    <property type="entry name" value="TWO-COMPONENT HISTIDINE KINASE"/>
    <property type="match status" value="1"/>
</dbReference>
<dbReference type="InterPro" id="IPR005467">
    <property type="entry name" value="His_kinase_dom"/>
</dbReference>
<dbReference type="GO" id="GO:0006355">
    <property type="term" value="P:regulation of DNA-templated transcription"/>
    <property type="evidence" value="ECO:0007669"/>
    <property type="project" value="InterPro"/>
</dbReference>
<dbReference type="InterPro" id="IPR013767">
    <property type="entry name" value="PAS_fold"/>
</dbReference>
<evidence type="ECO:0000256" key="5">
    <source>
        <dbReference type="ARBA" id="ARBA00022553"/>
    </source>
</evidence>
<dbReference type="FunFam" id="1.10.287.130:FF:000038">
    <property type="entry name" value="Sensory transduction histidine kinase"/>
    <property type="match status" value="1"/>
</dbReference>
<evidence type="ECO:0000256" key="7">
    <source>
        <dbReference type="ARBA" id="ARBA00022692"/>
    </source>
</evidence>
<dbReference type="NCBIfam" id="TIGR00229">
    <property type="entry name" value="sensory_box"/>
    <property type="match status" value="1"/>
</dbReference>
<protein>
    <recommendedName>
        <fullName evidence="3">histidine kinase</fullName>
        <ecNumber evidence="3">2.7.13.3</ecNumber>
    </recommendedName>
</protein>
<dbReference type="Gene3D" id="3.30.565.10">
    <property type="entry name" value="Histidine kinase-like ATPase, C-terminal domain"/>
    <property type="match status" value="1"/>
</dbReference>
<evidence type="ECO:0000313" key="18">
    <source>
        <dbReference type="EMBL" id="WMW25100.1"/>
    </source>
</evidence>
<dbReference type="AlphaFoldDB" id="A0AA51UN55"/>
<evidence type="ECO:0000256" key="13">
    <source>
        <dbReference type="ARBA" id="ARBA00023136"/>
    </source>
</evidence>
<feature type="transmembrane region" description="Helical" evidence="14">
    <location>
        <begin position="166"/>
        <end position="185"/>
    </location>
</feature>
<keyword evidence="5" id="KW-0597">Phosphoprotein</keyword>
<dbReference type="SMART" id="SM00388">
    <property type="entry name" value="HisKA"/>
    <property type="match status" value="1"/>
</dbReference>
<dbReference type="Proteomes" id="UP001182908">
    <property type="component" value="Chromosome"/>
</dbReference>
<evidence type="ECO:0000256" key="12">
    <source>
        <dbReference type="ARBA" id="ARBA00023012"/>
    </source>
</evidence>
<evidence type="ECO:0000259" key="16">
    <source>
        <dbReference type="PROSITE" id="PS50112"/>
    </source>
</evidence>
<keyword evidence="7 14" id="KW-0812">Transmembrane</keyword>
<dbReference type="PROSITE" id="PS50109">
    <property type="entry name" value="HIS_KIN"/>
    <property type="match status" value="1"/>
</dbReference>
<dbReference type="InterPro" id="IPR011620">
    <property type="entry name" value="Sig_transdc_His_kinase_LytS_TM"/>
</dbReference>
<dbReference type="Gene3D" id="1.10.287.130">
    <property type="match status" value="1"/>
</dbReference>
<keyword evidence="6" id="KW-0808">Transferase</keyword>
<evidence type="ECO:0000256" key="1">
    <source>
        <dbReference type="ARBA" id="ARBA00000085"/>
    </source>
</evidence>
<dbReference type="Pfam" id="PF00512">
    <property type="entry name" value="HisKA"/>
    <property type="match status" value="1"/>
</dbReference>
<evidence type="ECO:0000256" key="9">
    <source>
        <dbReference type="ARBA" id="ARBA00022777"/>
    </source>
</evidence>
<feature type="domain" description="PAC" evidence="17">
    <location>
        <begin position="275"/>
        <end position="327"/>
    </location>
</feature>
<dbReference type="PROSITE" id="PS50113">
    <property type="entry name" value="PAC"/>
    <property type="match status" value="1"/>
</dbReference>
<evidence type="ECO:0000259" key="15">
    <source>
        <dbReference type="PROSITE" id="PS50109"/>
    </source>
</evidence>
<dbReference type="EMBL" id="CP133592">
    <property type="protein sequence ID" value="WMW25100.1"/>
    <property type="molecule type" value="Genomic_DNA"/>
</dbReference>
<evidence type="ECO:0000256" key="14">
    <source>
        <dbReference type="SAM" id="Phobius"/>
    </source>
</evidence>
<evidence type="ECO:0000256" key="10">
    <source>
        <dbReference type="ARBA" id="ARBA00022840"/>
    </source>
</evidence>
<dbReference type="Pfam" id="PF02518">
    <property type="entry name" value="HATPase_c"/>
    <property type="match status" value="1"/>
</dbReference>
<evidence type="ECO:0000256" key="6">
    <source>
        <dbReference type="ARBA" id="ARBA00022679"/>
    </source>
</evidence>
<gene>
    <name evidence="18" type="ORF">RE474_13610</name>
</gene>
<dbReference type="InterPro" id="IPR004358">
    <property type="entry name" value="Sig_transdc_His_kin-like_C"/>
</dbReference>
<evidence type="ECO:0000256" key="3">
    <source>
        <dbReference type="ARBA" id="ARBA00012438"/>
    </source>
</evidence>
<feature type="transmembrane region" description="Helical" evidence="14">
    <location>
        <begin position="69"/>
        <end position="92"/>
    </location>
</feature>
<accession>A0AA51UN55</accession>
<dbReference type="InterPro" id="IPR050736">
    <property type="entry name" value="Sensor_HK_Regulatory"/>
</dbReference>
<dbReference type="InterPro" id="IPR003661">
    <property type="entry name" value="HisK_dim/P_dom"/>
</dbReference>
<keyword evidence="4" id="KW-1003">Cell membrane</keyword>
<dbReference type="RefSeq" id="WP_309310908.1">
    <property type="nucleotide sequence ID" value="NZ_CP133592.1"/>
</dbReference>
<dbReference type="CDD" id="cd16922">
    <property type="entry name" value="HATPase_EvgS-ArcB-TorS-like"/>
    <property type="match status" value="1"/>
</dbReference>
<feature type="transmembrane region" description="Helical" evidence="14">
    <location>
        <begin position="98"/>
        <end position="120"/>
    </location>
</feature>
<dbReference type="InterPro" id="IPR036097">
    <property type="entry name" value="HisK_dim/P_sf"/>
</dbReference>
<dbReference type="InterPro" id="IPR036890">
    <property type="entry name" value="HATPase_C_sf"/>
</dbReference>
<keyword evidence="10 18" id="KW-0067">ATP-binding</keyword>
<reference evidence="18 19" key="1">
    <citation type="submission" date="2023-08" db="EMBL/GenBank/DDBJ databases">
        <title>Methanolobus mangrovi sp. nov. and Methanolobus sediminis sp. nov, two novel methylotrophic methanogens isolated from mangrove sediments in China.</title>
        <authorList>
            <person name="Zhou J."/>
        </authorList>
    </citation>
    <scope>NUCLEOTIDE SEQUENCE [LARGE SCALE GENOMIC DNA]</scope>
    <source>
        <strain evidence="18 19">FTZ6</strain>
    </source>
</reference>
<keyword evidence="12" id="KW-0902">Two-component regulatory system</keyword>
<keyword evidence="11 14" id="KW-1133">Transmembrane helix</keyword>
<name>A0AA51UN55_9EURY</name>
<dbReference type="KEGG" id="mseb:RE474_13610"/>
<dbReference type="EC" id="2.7.13.3" evidence="3"/>
<dbReference type="InterPro" id="IPR035965">
    <property type="entry name" value="PAS-like_dom_sf"/>
</dbReference>
<evidence type="ECO:0000256" key="4">
    <source>
        <dbReference type="ARBA" id="ARBA00022475"/>
    </source>
</evidence>
<dbReference type="Pfam" id="PF00989">
    <property type="entry name" value="PAS"/>
    <property type="match status" value="1"/>
</dbReference>
<keyword evidence="19" id="KW-1185">Reference proteome</keyword>
<sequence length="565" mass="63822">MNTELIISLINNAALLLAIGVLYEVFFYNITMKACSKSVTVGIIIGLIGIALMLNPWELSPGIFFDTRTILLSTVALFFGFIPAVVGALIIISYRLYVGGVGMVAGVATTVSSVILGLLWRKYHERLQNLFGMFDLYVLGILVHIVMLMCMLLLPWPFAFEVLSRISFPVMLIYPIGTVLLGNLLKNQISRKRIQDALKENEAQLQNFIDNVPVGIYRTNYEGKMLQTNPEMAHILGMNSPKEAINYFRNMDERYISPNRRKELITILKKQGYVNNFECELLRADGKHIWLLIHARTSGDIKGDKFTIDGFAVDITEHKETEIALVKAKILAEESNRTKSEFLANMSHELRTPLNSVLGFSHILMDKTFGDLNDKQMKYVDHILKSGTHLLEVINDILDISKIESGNMNYEPEYINLQQVINEVVLTMEPMIKSKFIDFKFDMESENLEVYADKTKFKQIIFNLLSNAVKFTPNNGKVWVTTKIVNNNISVSISDTGIGISPKEQELIFKPFKQVDSFYNRSYEGTGLGLAIVKHYVGMHSGEMQVESEVGKGSTFTFTMPIDSI</sequence>
<keyword evidence="13 14" id="KW-0472">Membrane</keyword>
<comment type="catalytic activity">
    <reaction evidence="1">
        <text>ATP + protein L-histidine = ADP + protein N-phospho-L-histidine.</text>
        <dbReference type="EC" id="2.7.13.3"/>
    </reaction>
</comment>
<dbReference type="PANTHER" id="PTHR43711:SF1">
    <property type="entry name" value="HISTIDINE KINASE 1"/>
    <property type="match status" value="1"/>
</dbReference>
<comment type="subcellular location">
    <subcellularLocation>
        <location evidence="2">Cell membrane</location>
        <topology evidence="2">Multi-pass membrane protein</topology>
    </subcellularLocation>
</comment>
<dbReference type="FunFam" id="3.30.565.10:FF:000023">
    <property type="entry name" value="PAS domain-containing sensor histidine kinase"/>
    <property type="match status" value="1"/>
</dbReference>
<organism evidence="18 19">
    <name type="scientific">Methanolobus sediminis</name>
    <dbReference type="NCBI Taxonomy" id="3072978"/>
    <lineage>
        <taxon>Archaea</taxon>
        <taxon>Methanobacteriati</taxon>
        <taxon>Methanobacteriota</taxon>
        <taxon>Stenosarchaea group</taxon>
        <taxon>Methanomicrobia</taxon>
        <taxon>Methanosarcinales</taxon>
        <taxon>Methanosarcinaceae</taxon>
        <taxon>Methanolobus</taxon>
    </lineage>
</organism>
<evidence type="ECO:0000256" key="2">
    <source>
        <dbReference type="ARBA" id="ARBA00004651"/>
    </source>
</evidence>
<proteinExistence type="predicted"/>
<evidence type="ECO:0000259" key="17">
    <source>
        <dbReference type="PROSITE" id="PS50113"/>
    </source>
</evidence>
<feature type="domain" description="Histidine kinase" evidence="15">
    <location>
        <begin position="345"/>
        <end position="564"/>
    </location>
</feature>
<dbReference type="GO" id="GO:0005524">
    <property type="term" value="F:ATP binding"/>
    <property type="evidence" value="ECO:0007669"/>
    <property type="project" value="UniProtKB-KW"/>
</dbReference>
<dbReference type="GO" id="GO:0071555">
    <property type="term" value="P:cell wall organization"/>
    <property type="evidence" value="ECO:0007669"/>
    <property type="project" value="InterPro"/>
</dbReference>
<dbReference type="SUPFAM" id="SSF55874">
    <property type="entry name" value="ATPase domain of HSP90 chaperone/DNA topoisomerase II/histidine kinase"/>
    <property type="match status" value="1"/>
</dbReference>
<dbReference type="Pfam" id="PF07694">
    <property type="entry name" value="5TM-5TMR_LYT"/>
    <property type="match status" value="1"/>
</dbReference>
<keyword evidence="9" id="KW-0418">Kinase</keyword>
<dbReference type="GeneID" id="84233773"/>
<dbReference type="CDD" id="cd00130">
    <property type="entry name" value="PAS"/>
    <property type="match status" value="1"/>
</dbReference>
<dbReference type="Gene3D" id="3.30.450.20">
    <property type="entry name" value="PAS domain"/>
    <property type="match status" value="1"/>
</dbReference>
<evidence type="ECO:0000256" key="11">
    <source>
        <dbReference type="ARBA" id="ARBA00022989"/>
    </source>
</evidence>
<feature type="transmembrane region" description="Helical" evidence="14">
    <location>
        <begin position="38"/>
        <end position="57"/>
    </location>
</feature>
<feature type="domain" description="PAS" evidence="16">
    <location>
        <begin position="201"/>
        <end position="239"/>
    </location>
</feature>
<dbReference type="InterPro" id="IPR003594">
    <property type="entry name" value="HATPase_dom"/>
</dbReference>
<feature type="transmembrane region" description="Helical" evidence="14">
    <location>
        <begin position="12"/>
        <end position="32"/>
    </location>
</feature>
<feature type="transmembrane region" description="Helical" evidence="14">
    <location>
        <begin position="132"/>
        <end position="154"/>
    </location>
</feature>
<dbReference type="GO" id="GO:0000155">
    <property type="term" value="F:phosphorelay sensor kinase activity"/>
    <property type="evidence" value="ECO:0007669"/>
    <property type="project" value="InterPro"/>
</dbReference>
<dbReference type="SUPFAM" id="SSF47384">
    <property type="entry name" value="Homodimeric domain of signal transducing histidine kinase"/>
    <property type="match status" value="1"/>
</dbReference>
<dbReference type="PROSITE" id="PS50112">
    <property type="entry name" value="PAS"/>
    <property type="match status" value="1"/>
</dbReference>
<dbReference type="SUPFAM" id="SSF55785">
    <property type="entry name" value="PYP-like sensor domain (PAS domain)"/>
    <property type="match status" value="1"/>
</dbReference>
<dbReference type="SMART" id="SM00387">
    <property type="entry name" value="HATPase_c"/>
    <property type="match status" value="1"/>
</dbReference>